<evidence type="ECO:0000313" key="2">
    <source>
        <dbReference type="Proteomes" id="UP001163603"/>
    </source>
</evidence>
<dbReference type="EMBL" id="CM047748">
    <property type="protein sequence ID" value="KAJ0013745.1"/>
    <property type="molecule type" value="Genomic_DNA"/>
</dbReference>
<protein>
    <submittedName>
        <fullName evidence="1">Uncharacterized protein</fullName>
    </submittedName>
</protein>
<accession>A0ACC0XBE7</accession>
<gene>
    <name evidence="1" type="ORF">Pint_21721</name>
</gene>
<reference evidence="2" key="1">
    <citation type="journal article" date="2023" name="G3 (Bethesda)">
        <title>Genome assembly and association tests identify interacting loci associated with vigor, precocity, and sex in interspecific pistachio rootstocks.</title>
        <authorList>
            <person name="Palmer W."/>
            <person name="Jacygrad E."/>
            <person name="Sagayaradj S."/>
            <person name="Cavanaugh K."/>
            <person name="Han R."/>
            <person name="Bertier L."/>
            <person name="Beede B."/>
            <person name="Kafkas S."/>
            <person name="Golino D."/>
            <person name="Preece J."/>
            <person name="Michelmore R."/>
        </authorList>
    </citation>
    <scope>NUCLEOTIDE SEQUENCE [LARGE SCALE GENOMIC DNA]</scope>
</reference>
<evidence type="ECO:0000313" key="1">
    <source>
        <dbReference type="EMBL" id="KAJ0013745.1"/>
    </source>
</evidence>
<comment type="caution">
    <text evidence="1">The sequence shown here is derived from an EMBL/GenBank/DDBJ whole genome shotgun (WGS) entry which is preliminary data.</text>
</comment>
<dbReference type="Proteomes" id="UP001163603">
    <property type="component" value="Chromosome 13"/>
</dbReference>
<name>A0ACC0XBE7_9ROSI</name>
<organism evidence="1 2">
    <name type="scientific">Pistacia integerrima</name>
    <dbReference type="NCBI Taxonomy" id="434235"/>
    <lineage>
        <taxon>Eukaryota</taxon>
        <taxon>Viridiplantae</taxon>
        <taxon>Streptophyta</taxon>
        <taxon>Embryophyta</taxon>
        <taxon>Tracheophyta</taxon>
        <taxon>Spermatophyta</taxon>
        <taxon>Magnoliopsida</taxon>
        <taxon>eudicotyledons</taxon>
        <taxon>Gunneridae</taxon>
        <taxon>Pentapetalae</taxon>
        <taxon>rosids</taxon>
        <taxon>malvids</taxon>
        <taxon>Sapindales</taxon>
        <taxon>Anacardiaceae</taxon>
        <taxon>Pistacia</taxon>
    </lineage>
</organism>
<keyword evidence="2" id="KW-1185">Reference proteome</keyword>
<proteinExistence type="predicted"/>
<sequence>MASAGSLVLDVVKCLAAPIGRPFKYLYNYNTNFKNLEKEVTKLKNTRDEVQVKVTGAERNMEEIKQNVKDWQTKVNNTITEAERLIEEKEENPRCFKGLRPNCITCYKHSKKASELMEDKIDPLLQQEEKFDRVSYPTIHKEIWLRPDEDYLAFKSRNSTEKNVWEALKDEKIYMMGVYGMGGLGKTTLVQEIGRKAAKDKLFDEIVFVEVTETPDTKKIQTVIANKLSLKFKDAMEDESQRASKLYSRMEKRNILLIIDNIWGELDLKIVGIPSLADRGRNKILMTTRNVDVLEKMGSTKNLGMGILNEEEAWRLFQKMAGGGEIPTCELNSLPRKVCKECGGLPIVICTIAKALRKKRRPSDWTFALQELKAPSPAKFIGLLEKEYTKIALSYKYLRDDELKKTFLLSSLMENNTSISDFFIHVVGLDILEGPNLKMKEARDRLDTLVCDLKDSCLLTDGFTSEQFAMHDVVRSIAVTISYMDHHIFTGRNDVEREWKDKDKLKKCTKISLIDSSIINELWPDDLDCPNLEYFYMATMWGSCSSFEIPEDFFKVMPKLKVLNLFAMQQSMLPSSLDLLTNLRTLCLNDSEIEDIAIIGKLKKLKVLTLKNSPINELPTELGQLTQLRSLDLSNCMQLEVIAPNVISKLLQLEEFHVKGCPIEWKDEVLEELTLLSHLASLELDIKDSKMLPKDFFSKELERYKISIGNWLFKRYIEDNEDKGLRIFELKLNSTISLEELRGIRNVELLRIADFSYVENSFNDFVTLTPLLNEKV</sequence>